<keyword evidence="1" id="KW-0175">Coiled coil</keyword>
<evidence type="ECO:0000313" key="4">
    <source>
        <dbReference type="Proteomes" id="UP001291309"/>
    </source>
</evidence>
<keyword evidence="4" id="KW-1185">Reference proteome</keyword>
<accession>A0ABU5H9Y1</accession>
<dbReference type="RefSeq" id="WP_321548852.1">
    <property type="nucleotide sequence ID" value="NZ_JAXIVS010000010.1"/>
</dbReference>
<dbReference type="Proteomes" id="UP001291309">
    <property type="component" value="Unassembled WGS sequence"/>
</dbReference>
<evidence type="ECO:0000256" key="1">
    <source>
        <dbReference type="SAM" id="Coils"/>
    </source>
</evidence>
<sequence length="192" mass="20451">MNVSPRLLLPIAGAVVLMGAVLGVALWPAPALPPDAPEPVAPVAPPTPGATPTVRTPAPAPRVPAPPSVPTPAAPTAAVPPPPNATVVPIRPGDVVPEPESAHPLPQVNDAIEPEQPQTAQWKLEKTKRITLLLSRDVERLTRERDAAAQKGDERERQRLDTLIRRHQDRLRLLKDEAAKHSAAADLEPPTQ</sequence>
<organism evidence="3 4">
    <name type="scientific">Hyalangium rubrum</name>
    <dbReference type="NCBI Taxonomy" id="3103134"/>
    <lineage>
        <taxon>Bacteria</taxon>
        <taxon>Pseudomonadati</taxon>
        <taxon>Myxococcota</taxon>
        <taxon>Myxococcia</taxon>
        <taxon>Myxococcales</taxon>
        <taxon>Cystobacterineae</taxon>
        <taxon>Archangiaceae</taxon>
        <taxon>Hyalangium</taxon>
    </lineage>
</organism>
<name>A0ABU5H9Y1_9BACT</name>
<evidence type="ECO:0000313" key="3">
    <source>
        <dbReference type="EMBL" id="MDY7230130.1"/>
    </source>
</evidence>
<comment type="caution">
    <text evidence="3">The sequence shown here is derived from an EMBL/GenBank/DDBJ whole genome shotgun (WGS) entry which is preliminary data.</text>
</comment>
<gene>
    <name evidence="3" type="ORF">SYV04_27290</name>
</gene>
<dbReference type="EMBL" id="JAXIVS010000010">
    <property type="protein sequence ID" value="MDY7230130.1"/>
    <property type="molecule type" value="Genomic_DNA"/>
</dbReference>
<evidence type="ECO:0000256" key="2">
    <source>
        <dbReference type="SAM" id="MobiDB-lite"/>
    </source>
</evidence>
<feature type="compositionally biased region" description="Pro residues" evidence="2">
    <location>
        <begin position="58"/>
        <end position="84"/>
    </location>
</feature>
<protein>
    <submittedName>
        <fullName evidence="3">Uncharacterized protein</fullName>
    </submittedName>
</protein>
<feature type="region of interest" description="Disordered" evidence="2">
    <location>
        <begin position="37"/>
        <end position="84"/>
    </location>
</feature>
<feature type="compositionally biased region" description="Pro residues" evidence="2">
    <location>
        <begin position="37"/>
        <end position="49"/>
    </location>
</feature>
<proteinExistence type="predicted"/>
<reference evidence="3 4" key="1">
    <citation type="submission" date="2023-12" db="EMBL/GenBank/DDBJ databases">
        <title>the genome sequence of Hyalangium sp. s54d21.</title>
        <authorList>
            <person name="Zhang X."/>
        </authorList>
    </citation>
    <scope>NUCLEOTIDE SEQUENCE [LARGE SCALE GENOMIC DNA]</scope>
    <source>
        <strain evidence="4">s54d21</strain>
    </source>
</reference>
<feature type="coiled-coil region" evidence="1">
    <location>
        <begin position="138"/>
        <end position="184"/>
    </location>
</feature>